<evidence type="ECO:0000256" key="1">
    <source>
        <dbReference type="ARBA" id="ARBA00004123"/>
    </source>
</evidence>
<dbReference type="GO" id="GO:0010484">
    <property type="term" value="F:histone H3 acetyltransferase activity"/>
    <property type="evidence" value="ECO:0007669"/>
    <property type="project" value="TreeGrafter"/>
</dbReference>
<dbReference type="GO" id="GO:0000123">
    <property type="term" value="C:histone acetyltransferase complex"/>
    <property type="evidence" value="ECO:0007669"/>
    <property type="project" value="TreeGrafter"/>
</dbReference>
<feature type="compositionally biased region" description="Basic and acidic residues" evidence="7">
    <location>
        <begin position="131"/>
        <end position="148"/>
    </location>
</feature>
<name>A0A0F7USK8_TOXGV</name>
<protein>
    <submittedName>
        <fullName evidence="10">Histone acetyltransferase GCN5, putative</fullName>
    </submittedName>
</protein>
<feature type="region of interest" description="Disordered" evidence="7">
    <location>
        <begin position="313"/>
        <end position="368"/>
    </location>
</feature>
<feature type="domain" description="N-acetyltransferase" evidence="9">
    <location>
        <begin position="631"/>
        <end position="800"/>
    </location>
</feature>
<dbReference type="Gene3D" id="1.20.920.10">
    <property type="entry name" value="Bromodomain-like"/>
    <property type="match status" value="1"/>
</dbReference>
<feature type="compositionally biased region" description="Low complexity" evidence="7">
    <location>
        <begin position="187"/>
        <end position="199"/>
    </location>
</feature>
<dbReference type="InterPro" id="IPR016181">
    <property type="entry name" value="Acyl_CoA_acyltransferase"/>
</dbReference>
<keyword evidence="5" id="KW-0539">Nucleus</keyword>
<feature type="compositionally biased region" description="Gly residues" evidence="7">
    <location>
        <begin position="356"/>
        <end position="367"/>
    </location>
</feature>
<dbReference type="InterPro" id="IPR037800">
    <property type="entry name" value="GCN5"/>
</dbReference>
<accession>A0A0F7USK8</accession>
<dbReference type="PROSITE" id="PS51186">
    <property type="entry name" value="GNAT"/>
    <property type="match status" value="1"/>
</dbReference>
<dbReference type="GO" id="GO:0045944">
    <property type="term" value="P:positive regulation of transcription by RNA polymerase II"/>
    <property type="evidence" value="ECO:0007669"/>
    <property type="project" value="TreeGrafter"/>
</dbReference>
<dbReference type="InterPro" id="IPR000182">
    <property type="entry name" value="GNAT_dom"/>
</dbReference>
<dbReference type="InterPro" id="IPR001487">
    <property type="entry name" value="Bromodomain"/>
</dbReference>
<evidence type="ECO:0000313" key="10">
    <source>
        <dbReference type="EMBL" id="CEL73135.1"/>
    </source>
</evidence>
<dbReference type="Pfam" id="PF00439">
    <property type="entry name" value="Bromodomain"/>
    <property type="match status" value="1"/>
</dbReference>
<dbReference type="CDD" id="cd05509">
    <property type="entry name" value="Bromo_gcn5_like"/>
    <property type="match status" value="1"/>
</dbReference>
<evidence type="ECO:0000256" key="7">
    <source>
        <dbReference type="SAM" id="MobiDB-lite"/>
    </source>
</evidence>
<dbReference type="SUPFAM" id="SSF55729">
    <property type="entry name" value="Acyl-CoA N-acyltransferases (Nat)"/>
    <property type="match status" value="1"/>
</dbReference>
<evidence type="ECO:0000256" key="6">
    <source>
        <dbReference type="PROSITE-ProRule" id="PRU00035"/>
    </source>
</evidence>
<gene>
    <name evidence="10" type="ORF">BN1205_103310</name>
</gene>
<dbReference type="Pfam" id="PF00583">
    <property type="entry name" value="Acetyltransf_1"/>
    <property type="match status" value="1"/>
</dbReference>
<organism evidence="10">
    <name type="scientific">Toxoplasma gondii (strain ATCC 50861 / VEG)</name>
    <dbReference type="NCBI Taxonomy" id="432359"/>
    <lineage>
        <taxon>Eukaryota</taxon>
        <taxon>Sar</taxon>
        <taxon>Alveolata</taxon>
        <taxon>Apicomplexa</taxon>
        <taxon>Conoidasida</taxon>
        <taxon>Coccidia</taxon>
        <taxon>Eucoccidiorida</taxon>
        <taxon>Eimeriorina</taxon>
        <taxon>Sarcocystidae</taxon>
        <taxon>Toxoplasma</taxon>
    </lineage>
</organism>
<feature type="domain" description="Bromo" evidence="8">
    <location>
        <begin position="917"/>
        <end position="987"/>
    </location>
</feature>
<dbReference type="PRINTS" id="PR00503">
    <property type="entry name" value="BROMODOMAIN"/>
</dbReference>
<feature type="compositionally biased region" description="Polar residues" evidence="7">
    <location>
        <begin position="42"/>
        <end position="59"/>
    </location>
</feature>
<dbReference type="EMBL" id="LN714495">
    <property type="protein sequence ID" value="CEL73135.1"/>
    <property type="molecule type" value="Genomic_DNA"/>
</dbReference>
<dbReference type="PANTHER" id="PTHR45750:SF3">
    <property type="entry name" value="HISTONE ACETYLTRANSFERASE"/>
    <property type="match status" value="1"/>
</dbReference>
<evidence type="ECO:0000259" key="8">
    <source>
        <dbReference type="PROSITE" id="PS50014"/>
    </source>
</evidence>
<reference evidence="10" key="1">
    <citation type="journal article" date="2015" name="PLoS ONE">
        <title>Comprehensive Evaluation of Toxoplasma gondii VEG and Neospora caninum LIV Genomes with Tachyzoite Stage Transcriptome and Proteome Defines Novel Transcript Features.</title>
        <authorList>
            <person name="Ramaprasad A."/>
            <person name="Mourier T."/>
            <person name="Naeem R."/>
            <person name="Malas T.B."/>
            <person name="Moussa E."/>
            <person name="Panigrahi A."/>
            <person name="Vermont S.J."/>
            <person name="Otto T.D."/>
            <person name="Wastling J."/>
            <person name="Pain A."/>
        </authorList>
    </citation>
    <scope>NUCLEOTIDE SEQUENCE</scope>
    <source>
        <strain evidence="10">VEG</strain>
    </source>
</reference>
<dbReference type="GO" id="GO:0005634">
    <property type="term" value="C:nucleus"/>
    <property type="evidence" value="ECO:0007669"/>
    <property type="project" value="UniProtKB-SubCell"/>
</dbReference>
<dbReference type="CDD" id="cd04301">
    <property type="entry name" value="NAT_SF"/>
    <property type="match status" value="1"/>
</dbReference>
<feature type="compositionally biased region" description="Basic and acidic residues" evidence="7">
    <location>
        <begin position="313"/>
        <end position="323"/>
    </location>
</feature>
<feature type="compositionally biased region" description="Polar residues" evidence="7">
    <location>
        <begin position="108"/>
        <end position="119"/>
    </location>
</feature>
<dbReference type="PANTHER" id="PTHR45750">
    <property type="entry name" value="GH11602P"/>
    <property type="match status" value="1"/>
</dbReference>
<feature type="region of interest" description="Disordered" evidence="7">
    <location>
        <begin position="1"/>
        <end position="201"/>
    </location>
</feature>
<feature type="compositionally biased region" description="Low complexity" evidence="7">
    <location>
        <begin position="20"/>
        <end position="36"/>
    </location>
</feature>
<evidence type="ECO:0000256" key="3">
    <source>
        <dbReference type="ARBA" id="ARBA00023117"/>
    </source>
</evidence>
<comment type="subcellular location">
    <subcellularLocation>
        <location evidence="1">Nucleus</location>
    </subcellularLocation>
</comment>
<dbReference type="InterPro" id="IPR036427">
    <property type="entry name" value="Bromodomain-like_sf"/>
</dbReference>
<dbReference type="SMART" id="SM00297">
    <property type="entry name" value="BROMO"/>
    <property type="match status" value="1"/>
</dbReference>
<keyword evidence="3 6" id="KW-0103">Bromodomain</keyword>
<keyword evidence="4" id="KW-0010">Activator</keyword>
<keyword evidence="10" id="KW-0808">Transferase</keyword>
<comment type="similarity">
    <text evidence="2">Belongs to the acetyltransferase family. GCN5 subfamily.</text>
</comment>
<dbReference type="PROSITE" id="PS50014">
    <property type="entry name" value="BROMODOMAIN_2"/>
    <property type="match status" value="1"/>
</dbReference>
<dbReference type="SUPFAM" id="SSF47370">
    <property type="entry name" value="Bromodomain"/>
    <property type="match status" value="1"/>
</dbReference>
<evidence type="ECO:0000256" key="2">
    <source>
        <dbReference type="ARBA" id="ARBA00008607"/>
    </source>
</evidence>
<evidence type="ECO:0000256" key="5">
    <source>
        <dbReference type="ARBA" id="ARBA00023242"/>
    </source>
</evidence>
<feature type="region of interest" description="Disordered" evidence="7">
    <location>
        <begin position="1015"/>
        <end position="1048"/>
    </location>
</feature>
<dbReference type="Gene3D" id="3.40.630.30">
    <property type="match status" value="1"/>
</dbReference>
<proteinExistence type="inferred from homology"/>
<dbReference type="AlphaFoldDB" id="A0A0F7USK8"/>
<evidence type="ECO:0000256" key="4">
    <source>
        <dbReference type="ARBA" id="ARBA00023159"/>
    </source>
</evidence>
<sequence length="1048" mass="113384">MAPSECPSDAPGGSGESRVSAEPSSSETPSSAVSSHSPHRAQLSSTQPKNPASPPTSDISAPHVPLLGAEASGGDPSADPLGGEGAMERERQAFAEGPGLSARVETALSPQLRTTSGELQQAAADAAVSPDGEKEKEVANSRKGEDSGRLSAFVGRGSRRSSHAEPAEGPSLPSGADGRLPASGPWASEAPPAGRSASAPVPPVSPGFAFPSVTSCLPLNASIGDIALRLVKEILQPVLARDIQVDPPSPFRFTASGMAKALELSPVCFSPAYAASLRKSYAQMGTAGSCFYCVSAPCVCGAFAPPLAQARPAENKKRGRDACEGPQAEPPVGRGPRRGPNDSGAPVGQDLPGGPQAPGGPGGGFGAGQTFQDNLRQMCLFHPYSSVPPPKLIDMRYLCLFLSASADSPFACATRTGLCPFFGDGPFGPDGETRNGREGPLARSGDKVEGEKTFLSFVDETADFGDASVEKGFPDHARIGWEVVEEVAESLEAIFNTIQMETVEDRRDALTVPDEFYAQNYWEWRQFLLDKAPTGASVSRTFGRSLLRSLLLASPGTIAKDLQRTPISFAAGILFFRLCEEVGIEPETRHVLWRTVASSQPELRSRLVSESGLGFLCRDLGSAKEEEAGLITFKCVTNDRQPFSSRALVTVKNIFSRQLPKMPREYIVRLVFDRNHYTFCLNKEDTIIGGCCFRPYFQQARTPFPYRQGARPLGRKFAEIAFLAVTSTEQVKGYGTRLMNHLKEHVKKSGIEYFLTYADNFAVGYFRKQGFTQKISMPRERWYGYIKDYEGGTLMECHINPRINYLRLSEMLHDQQQVIKRATVSLKPLAVYPGLDFWKKNPGQTLSPSQIPGLLQCGWHPGEGAPRAGADGKGISEAERAFLGSTGAPDGAGSAGVGQGYMRPLHEQIMDILDALGKHHSAWPFLKPVSREEAPDYYDVILQPTDISTMKKKCKKKHYTTAQMFADEVQLMFKNCRQYNHQQTIYYKYANELDKFVTPKIQALKQAFQQQQKQLAQKGAASGTGVPPLRSPQGGDEGLVGAKHPTFF</sequence>
<evidence type="ECO:0000259" key="9">
    <source>
        <dbReference type="PROSITE" id="PS51186"/>
    </source>
</evidence>